<dbReference type="InterPro" id="IPR011990">
    <property type="entry name" value="TPR-like_helical_dom_sf"/>
</dbReference>
<dbReference type="EMBL" id="RRCF01000002">
    <property type="protein sequence ID" value="RRJ20939.1"/>
    <property type="molecule type" value="Genomic_DNA"/>
</dbReference>
<gene>
    <name evidence="1" type="ORF">EIK76_08565</name>
</gene>
<comment type="caution">
    <text evidence="1">The sequence shown here is derived from an EMBL/GenBank/DDBJ whole genome shotgun (WGS) entry which is preliminary data.</text>
</comment>
<dbReference type="OrthoDB" id="232498at2"/>
<dbReference type="RefSeq" id="WP_052749436.1">
    <property type="nucleotide sequence ID" value="NZ_LAVS01000092.1"/>
</dbReference>
<reference evidence="1 2" key="1">
    <citation type="submission" date="2018-11" db="EMBL/GenBank/DDBJ databases">
        <title>Draft genome analysis of Rheinheimera mesophila isolated from an industrial waste site.</title>
        <authorList>
            <person name="Yu Q."/>
            <person name="Qi Y."/>
            <person name="Zhang H."/>
            <person name="Lu Y."/>
            <person name="Pu J."/>
        </authorList>
    </citation>
    <scope>NUCLEOTIDE SEQUENCE [LARGE SCALE GENOMIC DNA]</scope>
    <source>
        <strain evidence="1 2">IITR13</strain>
    </source>
</reference>
<name>A0A3P3QKH5_9GAMM</name>
<dbReference type="Gene3D" id="1.25.40.10">
    <property type="entry name" value="Tetratricopeptide repeat domain"/>
    <property type="match status" value="1"/>
</dbReference>
<evidence type="ECO:0000313" key="1">
    <source>
        <dbReference type="EMBL" id="RRJ20939.1"/>
    </source>
</evidence>
<dbReference type="AlphaFoldDB" id="A0A3P3QKH5"/>
<dbReference type="SUPFAM" id="SSF48452">
    <property type="entry name" value="TPR-like"/>
    <property type="match status" value="1"/>
</dbReference>
<evidence type="ECO:0000313" key="2">
    <source>
        <dbReference type="Proteomes" id="UP000276260"/>
    </source>
</evidence>
<sequence>MKFELKQQGSALLELLLAIEQQWTDVAYIQQAKASWSAIAPASAEKTLTMSTLARQIDSFYRDAFFTPPLQPLLIEDMHQPTLLSYAITQREADPLVLVLLLLCWLQQAGFHTDLVRYKGEYLVQVHLSTVEKVWVDPYTGAWQCLLNPENGMALSLTQELATQAVDLSAFCADLWQLQKQLLLALGKREQALAVVQHLLEQKPGDPYLHRERGLLSELLDHWSLAIRDYQYFIEQKPDDPSNEHMKQQIHQLSSYPQWLH</sequence>
<keyword evidence="2" id="KW-1185">Reference proteome</keyword>
<accession>A0A3P3QKH5</accession>
<dbReference type="Proteomes" id="UP000276260">
    <property type="component" value="Unassembled WGS sequence"/>
</dbReference>
<proteinExistence type="predicted"/>
<protein>
    <submittedName>
        <fullName evidence="1">Uncharacterized protein</fullName>
    </submittedName>
</protein>
<organism evidence="1 2">
    <name type="scientific">Rheinheimera mesophila</name>
    <dbReference type="NCBI Taxonomy" id="1547515"/>
    <lineage>
        <taxon>Bacteria</taxon>
        <taxon>Pseudomonadati</taxon>
        <taxon>Pseudomonadota</taxon>
        <taxon>Gammaproteobacteria</taxon>
        <taxon>Chromatiales</taxon>
        <taxon>Chromatiaceae</taxon>
        <taxon>Rheinheimera</taxon>
    </lineage>
</organism>
<dbReference type="Pfam" id="PF13371">
    <property type="entry name" value="TPR_9"/>
    <property type="match status" value="1"/>
</dbReference>